<comment type="similarity">
    <text evidence="2">Belongs to the UPF0382 family.</text>
</comment>
<dbReference type="RefSeq" id="WP_099642766.1">
    <property type="nucleotide sequence ID" value="NZ_NKHF01000066.1"/>
</dbReference>
<comment type="subcellular location">
    <subcellularLocation>
        <location evidence="1">Membrane</location>
        <topology evidence="1">Multi-pass membrane protein</topology>
    </subcellularLocation>
</comment>
<comment type="caution">
    <text evidence="7">The sequence shown here is derived from an EMBL/GenBank/DDBJ whole genome shotgun (WGS) entry which is preliminary data.</text>
</comment>
<keyword evidence="5 6" id="KW-0472">Membrane</keyword>
<accession>A0A2A5JNK2</accession>
<name>A0A2A5JNK2_PSEO7</name>
<evidence type="ECO:0000313" key="8">
    <source>
        <dbReference type="Proteomes" id="UP000228621"/>
    </source>
</evidence>
<gene>
    <name evidence="7" type="ORF">CEX98_14455</name>
</gene>
<dbReference type="OrthoDB" id="9802121at2"/>
<sequence length="122" mass="12913">MAKLYLIIGSVFCLLSVALGAFAAHGLKGRLSEYAIGIFNTAAQYQMTHGLAIIVTAFLIKWGLKAQLAGGFFIAGVLLFSGSLYLLALTGMKWLGPITPIGGTCFLIAWVLLIVQAAKSSF</sequence>
<dbReference type="Proteomes" id="UP000228621">
    <property type="component" value="Unassembled WGS sequence"/>
</dbReference>
<reference evidence="8" key="1">
    <citation type="journal article" date="2019" name="Genome Announc.">
        <title>Draft Genome Sequence of Pseudoalteromonas piscicida Strain 36Y ROTHPW, an Hypersaline Seawater Isolate from the South Coast of Sonora, Mexico.</title>
        <authorList>
            <person name="Sanchez-Diaz R."/>
            <person name="Molina-Garza Z.J."/>
            <person name="Cruz-Suarez L.E."/>
            <person name="Selvin J."/>
            <person name="Kiran G.S."/>
            <person name="Ibarra-Gamez J.C."/>
            <person name="Gomez-Gil B."/>
            <person name="Galaviz-Silva L."/>
        </authorList>
    </citation>
    <scope>NUCLEOTIDE SEQUENCE [LARGE SCALE GENOMIC DNA]</scope>
    <source>
        <strain evidence="8">36Y_RITHPW</strain>
    </source>
</reference>
<protein>
    <recommendedName>
        <fullName evidence="9">DUF423 domain-containing protein</fullName>
    </recommendedName>
</protein>
<keyword evidence="8" id="KW-1185">Reference proteome</keyword>
<proteinExistence type="inferred from homology"/>
<evidence type="ECO:0000256" key="1">
    <source>
        <dbReference type="ARBA" id="ARBA00004141"/>
    </source>
</evidence>
<dbReference type="Pfam" id="PF04241">
    <property type="entry name" value="DUF423"/>
    <property type="match status" value="1"/>
</dbReference>
<keyword evidence="4 6" id="KW-1133">Transmembrane helix</keyword>
<evidence type="ECO:0000313" key="7">
    <source>
        <dbReference type="EMBL" id="PCK31022.1"/>
    </source>
</evidence>
<dbReference type="InterPro" id="IPR006696">
    <property type="entry name" value="DUF423"/>
</dbReference>
<evidence type="ECO:0000256" key="6">
    <source>
        <dbReference type="SAM" id="Phobius"/>
    </source>
</evidence>
<dbReference type="EMBL" id="NKHF01000066">
    <property type="protein sequence ID" value="PCK31022.1"/>
    <property type="molecule type" value="Genomic_DNA"/>
</dbReference>
<evidence type="ECO:0008006" key="9">
    <source>
        <dbReference type="Google" id="ProtNLM"/>
    </source>
</evidence>
<organism evidence="7 8">
    <name type="scientific">Pseudoalteromonas piscicida</name>
    <dbReference type="NCBI Taxonomy" id="43662"/>
    <lineage>
        <taxon>Bacteria</taxon>
        <taxon>Pseudomonadati</taxon>
        <taxon>Pseudomonadota</taxon>
        <taxon>Gammaproteobacteria</taxon>
        <taxon>Alteromonadales</taxon>
        <taxon>Pseudoalteromonadaceae</taxon>
        <taxon>Pseudoalteromonas</taxon>
    </lineage>
</organism>
<dbReference type="PANTHER" id="PTHR43461">
    <property type="entry name" value="TRANSMEMBRANE PROTEIN 256"/>
    <property type="match status" value="1"/>
</dbReference>
<dbReference type="GO" id="GO:0005886">
    <property type="term" value="C:plasma membrane"/>
    <property type="evidence" value="ECO:0007669"/>
    <property type="project" value="TreeGrafter"/>
</dbReference>
<feature type="transmembrane region" description="Helical" evidence="6">
    <location>
        <begin position="94"/>
        <end position="115"/>
    </location>
</feature>
<evidence type="ECO:0000256" key="5">
    <source>
        <dbReference type="ARBA" id="ARBA00023136"/>
    </source>
</evidence>
<feature type="transmembrane region" description="Helical" evidence="6">
    <location>
        <begin position="71"/>
        <end position="88"/>
    </location>
</feature>
<evidence type="ECO:0000256" key="3">
    <source>
        <dbReference type="ARBA" id="ARBA00022692"/>
    </source>
</evidence>
<evidence type="ECO:0000256" key="2">
    <source>
        <dbReference type="ARBA" id="ARBA00009694"/>
    </source>
</evidence>
<feature type="transmembrane region" description="Helical" evidence="6">
    <location>
        <begin position="47"/>
        <end position="64"/>
    </location>
</feature>
<evidence type="ECO:0000256" key="4">
    <source>
        <dbReference type="ARBA" id="ARBA00022989"/>
    </source>
</evidence>
<dbReference type="PANTHER" id="PTHR43461:SF1">
    <property type="entry name" value="TRANSMEMBRANE PROTEIN 256"/>
    <property type="match status" value="1"/>
</dbReference>
<dbReference type="AlphaFoldDB" id="A0A2A5JNK2"/>
<keyword evidence="3 6" id="KW-0812">Transmembrane</keyword>